<organism evidence="4 5">
    <name type="scientific">Serratia quinivorans</name>
    <dbReference type="NCBI Taxonomy" id="137545"/>
    <lineage>
        <taxon>Bacteria</taxon>
        <taxon>Pseudomonadati</taxon>
        <taxon>Pseudomonadota</taxon>
        <taxon>Gammaproteobacteria</taxon>
        <taxon>Enterobacterales</taxon>
        <taxon>Yersiniaceae</taxon>
        <taxon>Serratia</taxon>
    </lineage>
</organism>
<evidence type="ECO:0000313" key="4">
    <source>
        <dbReference type="EMBL" id="SUI83732.1"/>
    </source>
</evidence>
<keyword evidence="1" id="KW-0677">Repeat</keyword>
<dbReference type="CDD" id="cd14742">
    <property type="entry name" value="PAAR_RHS"/>
    <property type="match status" value="1"/>
</dbReference>
<dbReference type="EMBL" id="UGYN01000002">
    <property type="protein sequence ID" value="SUI83732.1"/>
    <property type="molecule type" value="Genomic_DNA"/>
</dbReference>
<accession>A0A380APF8</accession>
<feature type="domain" description="Teneurin-like YD-shell" evidence="3">
    <location>
        <begin position="996"/>
        <end position="1307"/>
    </location>
</feature>
<dbReference type="PANTHER" id="PTHR32305:SF15">
    <property type="entry name" value="PROTEIN RHSA-RELATED"/>
    <property type="match status" value="1"/>
</dbReference>
<proteinExistence type="predicted"/>
<dbReference type="Proteomes" id="UP000255529">
    <property type="component" value="Unassembled WGS sequence"/>
</dbReference>
<evidence type="ECO:0000259" key="3">
    <source>
        <dbReference type="Pfam" id="PF25023"/>
    </source>
</evidence>
<name>A0A380APF8_9GAMM</name>
<dbReference type="InterPro" id="IPR045351">
    <property type="entry name" value="DUF6531"/>
</dbReference>
<evidence type="ECO:0000256" key="1">
    <source>
        <dbReference type="ARBA" id="ARBA00022737"/>
    </source>
</evidence>
<dbReference type="Gene3D" id="2.180.10.10">
    <property type="entry name" value="RHS repeat-associated core"/>
    <property type="match status" value="3"/>
</dbReference>
<dbReference type="InterPro" id="IPR006530">
    <property type="entry name" value="YD"/>
</dbReference>
<dbReference type="Pfam" id="PF20148">
    <property type="entry name" value="DUF6531"/>
    <property type="match status" value="1"/>
</dbReference>
<protein>
    <submittedName>
        <fullName evidence="4">Cell wall-associated polypeptide CWBP200</fullName>
    </submittedName>
</protein>
<reference evidence="4 5" key="1">
    <citation type="submission" date="2018-06" db="EMBL/GenBank/DDBJ databases">
        <authorList>
            <consortium name="Pathogen Informatics"/>
            <person name="Doyle S."/>
        </authorList>
    </citation>
    <scope>NUCLEOTIDE SEQUENCE [LARGE SCALE GENOMIC DNA]</scope>
    <source>
        <strain evidence="4 5">NCTC11544</strain>
    </source>
</reference>
<gene>
    <name evidence="4" type="primary">wapA</name>
    <name evidence="4" type="ORF">NCTC11544_04567</name>
</gene>
<dbReference type="NCBIfam" id="TIGR01643">
    <property type="entry name" value="YD_repeat_2x"/>
    <property type="match status" value="7"/>
</dbReference>
<sequence>MSDIWAARKDDELIHTSPLADIASAVAEVAVYSLATAAVAAAAAAAAPALAGVAVLGAAATAASGCVGAGLIVGFTASLTGVGEHISNGCDTVANWLFPPVVSGVILTGSANVFTNAKPAARAAGRLLTADEIKALPAPQPPQSFWDYGSELLAAGGNIISQLWQPSVAGPSLPSQALEEDKIACDKHPSPQYLAEGSGKVFINGQPAVRSNDRSTCEAKVSTDVSKNVLIGGDAVVVRDIKSGKLPGIGLALTVLPLLLGNPSKLVKNLPCMIGGGLAAAGANALGEAIHAAFNPVHAATGAKVLNGEEDIDLLLSARFPLVWQRNYNSRNRYQGLFGHGWRTPFETWVDLADDGKGGVECCLHDETGRELRFPLPEVNKPSFSAGEGLMFRSGEEGQLVIADTDGSVWRLFVPLPQEPSRLRLMSLSDEYDNALLLSYDEQQRLSQISDSANAMTLQLEYADARFADRVTALCHNQQTRVRYCYNDTGDLHQVVDAGGLITREFHYNDQSLLTRHQQAGSPYFEYRWAMFDDWRVVEHRDEAGSGCTIDYDLAAGLTTVTEYDGLQHSHRWNSQQLITEYTDERGEVWRYQWNDEDMLVASQDPLGHGWQFRYDEAGNLVEEQDPLGNIRLTQWLPQRALPVSIKAPNGGTQYFYYDQRHALVADVDALGHTQRYLRDDYGQVVQSVDANGGISHFAYDEHGQLIRARDCSGKQTTYSYLPQGWLTEVTDAAGERTRYHYDNVGRLTQLQRAEGWQEKLGWNAQGQLVHYQGADGRLTHYRYDSVGRLLATRNPLDGEVLRSYDTRGRLTALRNENGESYCFQWTAANLLQEETGLDGISTRYRYDECRRVIERIFAANTPAAFSHYFSHDAAGQLLNKQTPDGETHYRYNPVGQLLHAAFYRGDVWRDYQTEAESEASFSYDLLGRVLSEQGNQGTLNYAYDPMGNRTQIALPDGRTLRSLYYGSGHLLQVALDDVTISEFERDNLHRELSRTQGRLTSRLHYDRLGRKDRREIFHDNRQRPAPASSSRQWFYDYQNNLTREEQNANPFAYQRYHYDAAGRLLSQDGTLPDTERYRYDPASNLLDEGQFRQRHNRVMHYQGIDYRYDTFGRTVEKRKGHYRWQYRYDAEHRLCEVVRYSLHRSEPLQHVQFRYDPLGRRTQKQVWLQSQDLRQPGGKRQITTFLWEGFRLLQETRDGMPLTYVYADQGSYEPLARIDGGPQAQVFYFHTAPNGEPESLTDSDGTLRWQGHSSAWGKTKYEENQQHLDYSQNLRLQGQYLDRETGLHYNLFRYYDPDIGRFTQHDPIGLAGGINLYQYAPNPLGWVDPLGLSKCSTGKSLSVNKPKILSSSNLTDTERKYLERQFMKKQNSLNRAAQRGELVWSPGTHDVRISSVQSSYRQAVSSRYEKMFGKPADLTKLNADHPVDLIVGGSPTQRLQMLNESINKSVGSSLKNAGRKAGLQPGDRISEIIFN</sequence>
<dbReference type="Pfam" id="PF25023">
    <property type="entry name" value="TEN_YD-shell"/>
    <property type="match status" value="1"/>
</dbReference>
<dbReference type="RefSeq" id="WP_242507608.1">
    <property type="nucleotide sequence ID" value="NZ_CAMKUF010000001.1"/>
</dbReference>
<dbReference type="NCBIfam" id="TIGR03696">
    <property type="entry name" value="Rhs_assc_core"/>
    <property type="match status" value="1"/>
</dbReference>
<dbReference type="Pfam" id="PF05593">
    <property type="entry name" value="RHS_repeat"/>
    <property type="match status" value="4"/>
</dbReference>
<dbReference type="InterPro" id="IPR031325">
    <property type="entry name" value="RHS_repeat"/>
</dbReference>
<dbReference type="InterPro" id="IPR056823">
    <property type="entry name" value="TEN-like_YD-shell"/>
</dbReference>
<dbReference type="InterPro" id="IPR050708">
    <property type="entry name" value="T6SS_VgrG/RHS"/>
</dbReference>
<dbReference type="Pfam" id="PF05488">
    <property type="entry name" value="PAAR_motif"/>
    <property type="match status" value="1"/>
</dbReference>
<dbReference type="InterPro" id="IPR022385">
    <property type="entry name" value="Rhs_assc_core"/>
</dbReference>
<dbReference type="InterPro" id="IPR008727">
    <property type="entry name" value="PAAR_motif"/>
</dbReference>
<feature type="domain" description="DUF6531" evidence="2">
    <location>
        <begin position="295"/>
        <end position="374"/>
    </location>
</feature>
<dbReference type="PANTHER" id="PTHR32305">
    <property type="match status" value="1"/>
</dbReference>
<dbReference type="Gene3D" id="2.60.200.60">
    <property type="match status" value="1"/>
</dbReference>
<evidence type="ECO:0000259" key="2">
    <source>
        <dbReference type="Pfam" id="PF20148"/>
    </source>
</evidence>
<evidence type="ECO:0000313" key="5">
    <source>
        <dbReference type="Proteomes" id="UP000255529"/>
    </source>
</evidence>